<feature type="domain" description="Aminomethyltransferase C-terminal" evidence="3">
    <location>
        <begin position="300"/>
        <end position="380"/>
    </location>
</feature>
<dbReference type="PANTHER" id="PTHR43757:SF2">
    <property type="entry name" value="AMINOMETHYLTRANSFERASE, MITOCHONDRIAL"/>
    <property type="match status" value="1"/>
</dbReference>
<dbReference type="Pfam" id="PF01571">
    <property type="entry name" value="GCV_T"/>
    <property type="match status" value="1"/>
</dbReference>
<sequence>MTEKSSKSKKQGKKPRLYSYRIRQSPYYDATQRYGCKSYTPYNNMYLPLVYKDLLSDYWSLKNDVTLWDVGCERQVEITGPDAFKFLQQLTPRNLTKFKIGQCYYVPLTNAHGGIVNDPVALRLEKNKFWLSVADREILLWAKGLAAGLKMQVSIQEPDVSPLAVQGPKSFDLMADLLGDWVRTLKYFWFKETELNGIPFILARTGWSKQGGYELFLQDGQYGDQLWEIIMGAGKPYNIQPGTPCWIERIESGLLNYWEDVTDSTNPYEVGMGRFVDLDQDVDFVGKEALKKINAEGIKRKLVGLEIHTEPLTQTAEFWVVECNHQPVGMITSAVYSPDLKKNIAYAMVSIECSDLGTDLKVDLGEVKADATVVPLPFVDNRDKYLAGL</sequence>
<organism evidence="4 5">
    <name type="scientific">Candidatus Desulfolinea nitratireducens</name>
    <dbReference type="NCBI Taxonomy" id="2841698"/>
    <lineage>
        <taxon>Bacteria</taxon>
        <taxon>Bacillati</taxon>
        <taxon>Chloroflexota</taxon>
        <taxon>Anaerolineae</taxon>
        <taxon>Anaerolineales</taxon>
        <taxon>Anaerolineales incertae sedis</taxon>
        <taxon>Candidatus Desulfolinea</taxon>
    </lineage>
</organism>
<accession>A0A8J6NLP0</accession>
<evidence type="ECO:0000313" key="5">
    <source>
        <dbReference type="Proteomes" id="UP000614469"/>
    </source>
</evidence>
<dbReference type="SUPFAM" id="SSF101790">
    <property type="entry name" value="Aminomethyltransferase beta-barrel domain"/>
    <property type="match status" value="1"/>
</dbReference>
<name>A0A8J6NLP0_9CHLR</name>
<dbReference type="NCBIfam" id="NF009133">
    <property type="entry name" value="PRK12486.1"/>
    <property type="match status" value="1"/>
</dbReference>
<evidence type="ECO:0000313" key="4">
    <source>
        <dbReference type="EMBL" id="MBC8335704.1"/>
    </source>
</evidence>
<dbReference type="PIRSF" id="PIRSF006487">
    <property type="entry name" value="GcvT"/>
    <property type="match status" value="1"/>
</dbReference>
<evidence type="ECO:0000259" key="2">
    <source>
        <dbReference type="Pfam" id="PF01571"/>
    </source>
</evidence>
<dbReference type="InterPro" id="IPR013977">
    <property type="entry name" value="GcvT_C"/>
</dbReference>
<dbReference type="PANTHER" id="PTHR43757">
    <property type="entry name" value="AMINOMETHYLTRANSFERASE"/>
    <property type="match status" value="1"/>
</dbReference>
<dbReference type="AlphaFoldDB" id="A0A8J6NLP0"/>
<dbReference type="Pfam" id="PF08669">
    <property type="entry name" value="GCV_T_C"/>
    <property type="match status" value="1"/>
</dbReference>
<protein>
    <submittedName>
        <fullName evidence="4">Dimethylsulfoniopropionate demethylase</fullName>
    </submittedName>
</protein>
<dbReference type="InterPro" id="IPR006222">
    <property type="entry name" value="GCVT_N"/>
</dbReference>
<evidence type="ECO:0000259" key="3">
    <source>
        <dbReference type="Pfam" id="PF08669"/>
    </source>
</evidence>
<dbReference type="InterPro" id="IPR029043">
    <property type="entry name" value="GcvT/YgfZ_C"/>
</dbReference>
<evidence type="ECO:0000256" key="1">
    <source>
        <dbReference type="PIRSR" id="PIRSR006487-1"/>
    </source>
</evidence>
<reference evidence="4 5" key="1">
    <citation type="submission" date="2020-08" db="EMBL/GenBank/DDBJ databases">
        <title>Bridging the membrane lipid divide: bacteria of the FCB group superphylum have the potential to synthesize archaeal ether lipids.</title>
        <authorList>
            <person name="Villanueva L."/>
            <person name="Von Meijenfeldt F.A.B."/>
            <person name="Westbye A.B."/>
            <person name="Yadav S."/>
            <person name="Hopmans E.C."/>
            <person name="Dutilh B.E."/>
            <person name="Sinninghe Damste J.S."/>
        </authorList>
    </citation>
    <scope>NUCLEOTIDE SEQUENCE [LARGE SCALE GENOMIC DNA]</scope>
    <source>
        <strain evidence="4">NIOZ-UU36</strain>
    </source>
</reference>
<feature type="domain" description="GCVT N-terminal" evidence="2">
    <location>
        <begin position="28"/>
        <end position="279"/>
    </location>
</feature>
<dbReference type="EMBL" id="JACNJN010000119">
    <property type="protein sequence ID" value="MBC8335704.1"/>
    <property type="molecule type" value="Genomic_DNA"/>
</dbReference>
<dbReference type="Gene3D" id="3.30.1360.120">
    <property type="entry name" value="Probable tRNA modification gtpase trme, domain 1"/>
    <property type="match status" value="1"/>
</dbReference>
<comment type="caution">
    <text evidence="4">The sequence shown here is derived from an EMBL/GenBank/DDBJ whole genome shotgun (WGS) entry which is preliminary data.</text>
</comment>
<gene>
    <name evidence="4" type="ORF">H8E29_10585</name>
</gene>
<dbReference type="InterPro" id="IPR027266">
    <property type="entry name" value="TrmE/GcvT-like"/>
</dbReference>
<feature type="binding site" evidence="1">
    <location>
        <position position="214"/>
    </location>
    <ligand>
        <name>substrate</name>
    </ligand>
</feature>
<proteinExistence type="predicted"/>
<dbReference type="SUPFAM" id="SSF103025">
    <property type="entry name" value="Folate-binding domain"/>
    <property type="match status" value="1"/>
</dbReference>
<dbReference type="Proteomes" id="UP000614469">
    <property type="component" value="Unassembled WGS sequence"/>
</dbReference>
<dbReference type="InterPro" id="IPR028896">
    <property type="entry name" value="GcvT/YgfZ/DmdA"/>
</dbReference>